<dbReference type="SUPFAM" id="SSF81653">
    <property type="entry name" value="Calcium ATPase, transduction domain A"/>
    <property type="match status" value="1"/>
</dbReference>
<evidence type="ECO:0000256" key="17">
    <source>
        <dbReference type="ARBA" id="ARBA00047295"/>
    </source>
</evidence>
<dbReference type="SUPFAM" id="SSF81665">
    <property type="entry name" value="Calcium ATPase, transmembrane domain M"/>
    <property type="match status" value="1"/>
</dbReference>
<dbReference type="OrthoDB" id="9813266at2"/>
<dbReference type="SMART" id="SM00831">
    <property type="entry name" value="Cation_ATPase_N"/>
    <property type="match status" value="1"/>
</dbReference>
<evidence type="ECO:0000256" key="5">
    <source>
        <dbReference type="ARBA" id="ARBA00013555"/>
    </source>
</evidence>
<dbReference type="InterPro" id="IPR006415">
    <property type="entry name" value="P-type_ATPase_IIIB"/>
</dbReference>
<protein>
    <recommendedName>
        <fullName evidence="5">Magnesium-transporting ATPase, P-type 1</fullName>
        <ecNumber evidence="4">7.2.2.14</ecNumber>
    </recommendedName>
    <alternativeName>
        <fullName evidence="16">Mg(2+) transport ATPase, P-type 1</fullName>
    </alternativeName>
</protein>
<accession>A0A328AN60</accession>
<feature type="transmembrane region" description="Helical" evidence="18">
    <location>
        <begin position="789"/>
        <end position="809"/>
    </location>
</feature>
<dbReference type="EC" id="7.2.2.14" evidence="4"/>
<comment type="function">
    <text evidence="1">Mediates magnesium influx to the cytosol.</text>
</comment>
<dbReference type="Pfam" id="PF00122">
    <property type="entry name" value="E1-E2_ATPase"/>
    <property type="match status" value="1"/>
</dbReference>
<dbReference type="Gene3D" id="3.40.1110.10">
    <property type="entry name" value="Calcium-transporting ATPase, cytoplasmic domain N"/>
    <property type="match status" value="1"/>
</dbReference>
<evidence type="ECO:0000256" key="11">
    <source>
        <dbReference type="ARBA" id="ARBA00022840"/>
    </source>
</evidence>
<feature type="transmembrane region" description="Helical" evidence="18">
    <location>
        <begin position="757"/>
        <end position="777"/>
    </location>
</feature>
<dbReference type="GO" id="GO:0016887">
    <property type="term" value="F:ATP hydrolysis activity"/>
    <property type="evidence" value="ECO:0007669"/>
    <property type="project" value="InterPro"/>
</dbReference>
<dbReference type="GO" id="GO:0005886">
    <property type="term" value="C:plasma membrane"/>
    <property type="evidence" value="ECO:0007669"/>
    <property type="project" value="UniProtKB-SubCell"/>
</dbReference>
<reference evidence="21" key="1">
    <citation type="submission" date="2018-05" db="EMBL/GenBank/DDBJ databases">
        <authorList>
            <person name="Li X."/>
        </authorList>
    </citation>
    <scope>NUCLEOTIDE SEQUENCE [LARGE SCALE GENOMIC DNA]</scope>
    <source>
        <strain evidence="21">LX32</strain>
    </source>
</reference>
<keyword evidence="13" id="KW-1278">Translocase</keyword>
<sequence length="853" mass="91109">MHARSPTLAGESAPPFWASAPKALLERLGASPEGLTSAEAARRLKVHGPNSVHEQEALSAARLLLRQFQSPLVLILVFAAVIAGGLREWIDASIILAMVLGSTLLGFFQEHRASRAVAELRARLALTAKVRRDGAVATLPFSEIAPGDVVLLSAGAVVPADALILKATNLLVSEAALTGESFPVEKKPGTVAAEAALPARTNAVFLGSSVRSGAGEALVARTGRATEFGAIAERLKQKPIETEFARSLRRFGTMLIQVMIGIVLFVLIVNQLLGRPFIDSLLFSVALGLGMSPELLPAIVSVTLSAGARRLAREGVIVRQLEAIENLGGMTVLCTDKTGTLTEGAIRLMDAVDPAGHPSADVKRLAFLNAALQDGMDNPLDEAVRQAGAGLSVKRIRKLGEIPYDFTRKRLSVLVREDGHPDRPLLITKGAFDPVLALCTRVATARGEAALDAKARAKLQAFYETKGREGLRLLGLATRILAPGGRLTLGDEAEMRFEGFLIFLDPPKPEAVEAIHHLAGMHVAVKVISGDNRHVVRHVAEAVGLKANQVVTGEALAGLSAQALAHRVEHAQLFAEVDPQQKEAIIRALQRRGHCVGYMGDGVNDAPALYAADVGISVDQAVDVARESADVVLLRRDLDVLRQGVAGGRRTFANTLKYISITTSANFGNMVSMALAAPLLPFLPMAAKQILLNNFLSDLPALAISSDAVDPAQLRTAQRMTIADIRRFMVVFGLISSVFDLTAFALLLTVFRTTEPLFQTAWFMLSVLTELTVIMVLRTHGPVWKSRASPLLEGTAAVVGTAALLTPFLGPVSRLFGFAPLPPMLLLGIFALVAAYLAATEAAKLRFFRPRRR</sequence>
<dbReference type="GO" id="GO:0005524">
    <property type="term" value="F:ATP binding"/>
    <property type="evidence" value="ECO:0007669"/>
    <property type="project" value="UniProtKB-KW"/>
</dbReference>
<dbReference type="NCBIfam" id="TIGR01494">
    <property type="entry name" value="ATPase_P-type"/>
    <property type="match status" value="2"/>
</dbReference>
<evidence type="ECO:0000256" key="13">
    <source>
        <dbReference type="ARBA" id="ARBA00022967"/>
    </source>
</evidence>
<dbReference type="Pfam" id="PF00690">
    <property type="entry name" value="Cation_ATPase_N"/>
    <property type="match status" value="1"/>
</dbReference>
<evidence type="ECO:0000256" key="10">
    <source>
        <dbReference type="ARBA" id="ARBA00022741"/>
    </source>
</evidence>
<evidence type="ECO:0000256" key="4">
    <source>
        <dbReference type="ARBA" id="ARBA00012786"/>
    </source>
</evidence>
<dbReference type="InterPro" id="IPR044492">
    <property type="entry name" value="P_typ_ATPase_HD_dom"/>
</dbReference>
<feature type="domain" description="Cation-transporting P-type ATPase N-terminal" evidence="19">
    <location>
        <begin position="15"/>
        <end position="88"/>
    </location>
</feature>
<keyword evidence="10" id="KW-0547">Nucleotide-binding</keyword>
<dbReference type="Pfam" id="PF00689">
    <property type="entry name" value="Cation_ATPase_C"/>
    <property type="match status" value="1"/>
</dbReference>
<comment type="caution">
    <text evidence="20">The sequence shown here is derived from an EMBL/GenBank/DDBJ whole genome shotgun (WGS) entry which is preliminary data.</text>
</comment>
<dbReference type="InterPro" id="IPR008250">
    <property type="entry name" value="ATPase_P-typ_transduc_dom_A_sf"/>
</dbReference>
<dbReference type="Gene3D" id="1.20.1110.10">
    <property type="entry name" value="Calcium-transporting ATPase, transmembrane domain"/>
    <property type="match status" value="1"/>
</dbReference>
<keyword evidence="9 18" id="KW-0812">Transmembrane</keyword>
<dbReference type="SUPFAM" id="SSF81660">
    <property type="entry name" value="Metal cation-transporting ATPase, ATP-binding domain N"/>
    <property type="match status" value="1"/>
</dbReference>
<evidence type="ECO:0000256" key="15">
    <source>
        <dbReference type="ARBA" id="ARBA00023136"/>
    </source>
</evidence>
<dbReference type="Pfam" id="PF13246">
    <property type="entry name" value="Cation_ATPase"/>
    <property type="match status" value="1"/>
</dbReference>
<dbReference type="InterPro" id="IPR018303">
    <property type="entry name" value="ATPase_P-typ_P_site"/>
</dbReference>
<dbReference type="InterPro" id="IPR004014">
    <property type="entry name" value="ATPase_P-typ_cation-transptr_N"/>
</dbReference>
<feature type="transmembrane region" description="Helical" evidence="18">
    <location>
        <begin position="251"/>
        <end position="269"/>
    </location>
</feature>
<dbReference type="Proteomes" id="UP000249254">
    <property type="component" value="Unassembled WGS sequence"/>
</dbReference>
<keyword evidence="11" id="KW-0067">ATP-binding</keyword>
<dbReference type="InterPro" id="IPR006068">
    <property type="entry name" value="ATPase_P-typ_cation-transptr_C"/>
</dbReference>
<dbReference type="AlphaFoldDB" id="A0A328AN60"/>
<dbReference type="SFLD" id="SFLDF00027">
    <property type="entry name" value="p-type_atpase"/>
    <property type="match status" value="1"/>
</dbReference>
<keyword evidence="15 18" id="KW-0472">Membrane</keyword>
<dbReference type="InterPro" id="IPR023298">
    <property type="entry name" value="ATPase_P-typ_TM_dom_sf"/>
</dbReference>
<evidence type="ECO:0000259" key="19">
    <source>
        <dbReference type="SMART" id="SM00831"/>
    </source>
</evidence>
<evidence type="ECO:0000256" key="2">
    <source>
        <dbReference type="ARBA" id="ARBA00004429"/>
    </source>
</evidence>
<evidence type="ECO:0000256" key="12">
    <source>
        <dbReference type="ARBA" id="ARBA00022842"/>
    </source>
</evidence>
<evidence type="ECO:0000256" key="8">
    <source>
        <dbReference type="ARBA" id="ARBA00022553"/>
    </source>
</evidence>
<keyword evidence="14 18" id="KW-1133">Transmembrane helix</keyword>
<keyword evidence="12" id="KW-0460">Magnesium</keyword>
<evidence type="ECO:0000256" key="18">
    <source>
        <dbReference type="SAM" id="Phobius"/>
    </source>
</evidence>
<evidence type="ECO:0000256" key="16">
    <source>
        <dbReference type="ARBA" id="ARBA00029806"/>
    </source>
</evidence>
<dbReference type="InterPro" id="IPR023299">
    <property type="entry name" value="ATPase_P-typ_cyto_dom_N"/>
</dbReference>
<name>A0A328AN60_9CAUL</name>
<evidence type="ECO:0000256" key="6">
    <source>
        <dbReference type="ARBA" id="ARBA00022475"/>
    </source>
</evidence>
<dbReference type="PROSITE" id="PS00154">
    <property type="entry name" value="ATPASE_E1_E2"/>
    <property type="match status" value="1"/>
</dbReference>
<keyword evidence="7" id="KW-0997">Cell inner membrane</keyword>
<dbReference type="SUPFAM" id="SSF56784">
    <property type="entry name" value="HAD-like"/>
    <property type="match status" value="1"/>
</dbReference>
<evidence type="ECO:0000256" key="9">
    <source>
        <dbReference type="ARBA" id="ARBA00022692"/>
    </source>
</evidence>
<comment type="catalytic activity">
    <reaction evidence="17">
        <text>Mg(2+)(out) + ATP + H2O = Mg(2+)(in) + ADP + phosphate + H(+)</text>
        <dbReference type="Rhea" id="RHEA:10260"/>
        <dbReference type="ChEBI" id="CHEBI:15377"/>
        <dbReference type="ChEBI" id="CHEBI:15378"/>
        <dbReference type="ChEBI" id="CHEBI:18420"/>
        <dbReference type="ChEBI" id="CHEBI:30616"/>
        <dbReference type="ChEBI" id="CHEBI:43474"/>
        <dbReference type="ChEBI" id="CHEBI:456216"/>
        <dbReference type="EC" id="7.2.2.14"/>
    </reaction>
</comment>
<keyword evidence="21" id="KW-1185">Reference proteome</keyword>
<feature type="transmembrane region" description="Helical" evidence="18">
    <location>
        <begin position="728"/>
        <end position="751"/>
    </location>
</feature>
<dbReference type="InterPro" id="IPR001757">
    <property type="entry name" value="P_typ_ATPase"/>
</dbReference>
<feature type="transmembrane region" description="Helical" evidence="18">
    <location>
        <begin position="821"/>
        <end position="843"/>
    </location>
</feature>
<dbReference type="SFLD" id="SFLDS00003">
    <property type="entry name" value="Haloacid_Dehalogenase"/>
    <property type="match status" value="1"/>
</dbReference>
<dbReference type="EMBL" id="QFYQ01000001">
    <property type="protein sequence ID" value="RAK55999.1"/>
    <property type="molecule type" value="Genomic_DNA"/>
</dbReference>
<dbReference type="SFLD" id="SFLDG00002">
    <property type="entry name" value="C1.7:_P-type_atpase_like"/>
    <property type="match status" value="1"/>
</dbReference>
<dbReference type="Gene3D" id="2.70.150.10">
    <property type="entry name" value="Calcium-transporting ATPase, cytoplasmic transduction domain A"/>
    <property type="match status" value="1"/>
</dbReference>
<evidence type="ECO:0000256" key="14">
    <source>
        <dbReference type="ARBA" id="ARBA00022989"/>
    </source>
</evidence>
<dbReference type="InterPro" id="IPR059000">
    <property type="entry name" value="ATPase_P-type_domA"/>
</dbReference>
<dbReference type="PRINTS" id="PR01836">
    <property type="entry name" value="MGATPASE"/>
</dbReference>
<dbReference type="InterPro" id="IPR036412">
    <property type="entry name" value="HAD-like_sf"/>
</dbReference>
<dbReference type="NCBIfam" id="TIGR01524">
    <property type="entry name" value="ATPase-IIIB_Mg"/>
    <property type="match status" value="1"/>
</dbReference>
<keyword evidence="8" id="KW-0597">Phosphoprotein</keyword>
<keyword evidence="20" id="KW-0378">Hydrolase</keyword>
<evidence type="ECO:0000256" key="1">
    <source>
        <dbReference type="ARBA" id="ARBA00003954"/>
    </source>
</evidence>
<feature type="transmembrane region" description="Helical" evidence="18">
    <location>
        <begin position="89"/>
        <end position="108"/>
    </location>
</feature>
<evidence type="ECO:0000313" key="21">
    <source>
        <dbReference type="Proteomes" id="UP000249254"/>
    </source>
</evidence>
<evidence type="ECO:0000256" key="7">
    <source>
        <dbReference type="ARBA" id="ARBA00022519"/>
    </source>
</evidence>
<proteinExistence type="inferred from homology"/>
<dbReference type="GO" id="GO:0015444">
    <property type="term" value="F:P-type magnesium transporter activity"/>
    <property type="evidence" value="ECO:0007669"/>
    <property type="project" value="UniProtKB-EC"/>
</dbReference>
<gene>
    <name evidence="20" type="primary">mgtA</name>
    <name evidence="20" type="ORF">DJ017_16510</name>
</gene>
<evidence type="ECO:0000256" key="3">
    <source>
        <dbReference type="ARBA" id="ARBA00008746"/>
    </source>
</evidence>
<keyword evidence="6" id="KW-1003">Cell membrane</keyword>
<evidence type="ECO:0000313" key="20">
    <source>
        <dbReference type="EMBL" id="RAK55999.1"/>
    </source>
</evidence>
<organism evidence="20 21">
    <name type="scientific">Phenylobacterium soli</name>
    <dbReference type="NCBI Taxonomy" id="2170551"/>
    <lineage>
        <taxon>Bacteria</taxon>
        <taxon>Pseudomonadati</taxon>
        <taxon>Pseudomonadota</taxon>
        <taxon>Alphaproteobacteria</taxon>
        <taxon>Caulobacterales</taxon>
        <taxon>Caulobacteraceae</taxon>
        <taxon>Phenylobacterium</taxon>
    </lineage>
</organism>
<dbReference type="InterPro" id="IPR023214">
    <property type="entry name" value="HAD_sf"/>
</dbReference>
<dbReference type="RefSeq" id="WP_111529747.1">
    <property type="nucleotide sequence ID" value="NZ_JBHRSG010000003.1"/>
</dbReference>
<comment type="similarity">
    <text evidence="3">Belongs to the cation transport ATPase (P-type) (TC 3.A.3) family. Type IIIB subfamily.</text>
</comment>
<dbReference type="Gene3D" id="3.40.50.1000">
    <property type="entry name" value="HAD superfamily/HAD-like"/>
    <property type="match status" value="1"/>
</dbReference>
<feature type="transmembrane region" description="Helical" evidence="18">
    <location>
        <begin position="281"/>
        <end position="304"/>
    </location>
</feature>
<dbReference type="PANTHER" id="PTHR42861">
    <property type="entry name" value="CALCIUM-TRANSPORTING ATPASE"/>
    <property type="match status" value="1"/>
</dbReference>
<feature type="transmembrane region" description="Helical" evidence="18">
    <location>
        <begin position="63"/>
        <end position="83"/>
    </location>
</feature>
<comment type="subcellular location">
    <subcellularLocation>
        <location evidence="2">Cell inner membrane</location>
        <topology evidence="2">Multi-pass membrane protein</topology>
    </subcellularLocation>
</comment>